<dbReference type="EC" id="3.1.2.6" evidence="7"/>
<feature type="binding site" evidence="7">
    <location>
        <position position="122"/>
    </location>
    <ligand>
        <name>Zn(2+)</name>
        <dbReference type="ChEBI" id="CHEBI:29105"/>
        <label>1</label>
    </ligand>
</feature>
<dbReference type="UniPathway" id="UPA00619">
    <property type="reaction ID" value="UER00676"/>
</dbReference>
<dbReference type="InterPro" id="IPR035680">
    <property type="entry name" value="Clx_II_MBL"/>
</dbReference>
<comment type="subunit">
    <text evidence="7">Monomer.</text>
</comment>
<feature type="domain" description="Metallo-beta-lactamase" evidence="8">
    <location>
        <begin position="17"/>
        <end position="181"/>
    </location>
</feature>
<dbReference type="SMART" id="SM00849">
    <property type="entry name" value="Lactamase_B"/>
    <property type="match status" value="1"/>
</dbReference>
<protein>
    <recommendedName>
        <fullName evidence="7">Hydroxyacylglutathione hydrolase</fullName>
        <ecNumber evidence="7">3.1.2.6</ecNumber>
    </recommendedName>
    <alternativeName>
        <fullName evidence="7">Glyoxalase II</fullName>
        <shortName evidence="7">Glx II</shortName>
    </alternativeName>
</protein>
<dbReference type="InterPro" id="IPR036866">
    <property type="entry name" value="RibonucZ/Hydroxyglut_hydro"/>
</dbReference>
<feature type="binding site" evidence="7">
    <location>
        <position position="143"/>
    </location>
    <ligand>
        <name>Zn(2+)</name>
        <dbReference type="ChEBI" id="CHEBI:29105"/>
        <label>2</label>
    </ligand>
</feature>
<dbReference type="Pfam" id="PF16123">
    <property type="entry name" value="HAGH_C"/>
    <property type="match status" value="1"/>
</dbReference>
<dbReference type="PIRSF" id="PIRSF005457">
    <property type="entry name" value="Glx"/>
    <property type="match status" value="1"/>
</dbReference>
<dbReference type="GO" id="GO:0046872">
    <property type="term" value="F:metal ion binding"/>
    <property type="evidence" value="ECO:0007669"/>
    <property type="project" value="UniProtKB-KW"/>
</dbReference>
<dbReference type="InterPro" id="IPR050110">
    <property type="entry name" value="Glyoxalase_II_hydrolase"/>
</dbReference>
<dbReference type="RefSeq" id="WP_088813503.1">
    <property type="nucleotide sequence ID" value="NZ_FYEX01000002.1"/>
</dbReference>
<dbReference type="Pfam" id="PF00753">
    <property type="entry name" value="Lactamase_B"/>
    <property type="match status" value="1"/>
</dbReference>
<dbReference type="InterPro" id="IPR032282">
    <property type="entry name" value="HAGH_C"/>
</dbReference>
<comment type="pathway">
    <text evidence="2 7">Secondary metabolite metabolism; methylglyoxal degradation; (R)-lactate from methylglyoxal: step 2/2.</text>
</comment>
<organism evidence="9 10">
    <name type="scientific">Polynucleobacter victoriensis</name>
    <dbReference type="NCBI Taxonomy" id="2049319"/>
    <lineage>
        <taxon>Bacteria</taxon>
        <taxon>Pseudomonadati</taxon>
        <taxon>Pseudomonadota</taxon>
        <taxon>Betaproteobacteria</taxon>
        <taxon>Burkholderiales</taxon>
        <taxon>Burkholderiaceae</taxon>
        <taxon>Polynucleobacter</taxon>
    </lineage>
</organism>
<dbReference type="NCBIfam" id="TIGR03413">
    <property type="entry name" value="GSH_gloB"/>
    <property type="match status" value="1"/>
</dbReference>
<feature type="binding site" evidence="7">
    <location>
        <position position="143"/>
    </location>
    <ligand>
        <name>Zn(2+)</name>
        <dbReference type="ChEBI" id="CHEBI:29105"/>
        <label>1</label>
    </ligand>
</feature>
<evidence type="ECO:0000256" key="7">
    <source>
        <dbReference type="HAMAP-Rule" id="MF_01374"/>
    </source>
</evidence>
<dbReference type="GO" id="GO:0004416">
    <property type="term" value="F:hydroxyacylglutathione hydrolase activity"/>
    <property type="evidence" value="ECO:0007669"/>
    <property type="project" value="UniProtKB-UniRule"/>
</dbReference>
<sequence>MPAKNILQVQPIAAYDDNYIWLVSDGHCAVVVDPGDAQPVIAYLKEHQLRLQAILITHHHADHVGGITDLLTWASTSQQHAPVVYGPALEDIPNVSDPLMQGDTLHIAPFVPEFWVMGVPGHTAGHIAYFLNNGSTQHLFCGDTLFASGCGRLFEGTATQMFDSLTKLKNLPETTLVHCAHEYTLSNIKFALAVEPDNQDLLDWQSRAQALRKVGKPTVPTTIAHEKRVNPFLRCEYSSVIRSVSTQVTLSDQGPVSVFAALRAWKDVFK</sequence>
<proteinExistence type="inferred from homology"/>
<comment type="similarity">
    <text evidence="3 7">Belongs to the metallo-beta-lactamase superfamily. Glyoxalase II family.</text>
</comment>
<name>A0A212U2I3_9BURK</name>
<dbReference type="InterPro" id="IPR001279">
    <property type="entry name" value="Metallo-B-lactamas"/>
</dbReference>
<gene>
    <name evidence="7" type="primary">gloB</name>
    <name evidence="9" type="ORF">SAMN06295916_1577</name>
</gene>
<evidence type="ECO:0000259" key="8">
    <source>
        <dbReference type="SMART" id="SM00849"/>
    </source>
</evidence>
<dbReference type="PANTHER" id="PTHR43705">
    <property type="entry name" value="HYDROXYACYLGLUTATHIONE HYDROLASE"/>
    <property type="match status" value="1"/>
</dbReference>
<dbReference type="OrthoDB" id="9802248at2"/>
<feature type="binding site" evidence="7">
    <location>
        <position position="62"/>
    </location>
    <ligand>
        <name>Zn(2+)</name>
        <dbReference type="ChEBI" id="CHEBI:29105"/>
        <label>2</label>
    </ligand>
</feature>
<dbReference type="SUPFAM" id="SSF56281">
    <property type="entry name" value="Metallo-hydrolase/oxidoreductase"/>
    <property type="match status" value="1"/>
</dbReference>
<dbReference type="CDD" id="cd07723">
    <property type="entry name" value="hydroxyacylglutathione_hydrolase_MBL-fold"/>
    <property type="match status" value="1"/>
</dbReference>
<evidence type="ECO:0000256" key="4">
    <source>
        <dbReference type="ARBA" id="ARBA00022723"/>
    </source>
</evidence>
<dbReference type="PANTHER" id="PTHR43705:SF1">
    <property type="entry name" value="HYDROXYACYLGLUTATHIONE HYDROLASE GLOB"/>
    <property type="match status" value="1"/>
</dbReference>
<dbReference type="GO" id="GO:0019243">
    <property type="term" value="P:methylglyoxal catabolic process to D-lactate via S-lactoyl-glutathione"/>
    <property type="evidence" value="ECO:0007669"/>
    <property type="project" value="UniProtKB-UniRule"/>
</dbReference>
<comment type="cofactor">
    <cofactor evidence="7">
        <name>Zn(2+)</name>
        <dbReference type="ChEBI" id="CHEBI:29105"/>
    </cofactor>
    <text evidence="7">Binds 2 Zn(2+) ions per subunit.</text>
</comment>
<evidence type="ECO:0000256" key="1">
    <source>
        <dbReference type="ARBA" id="ARBA00001623"/>
    </source>
</evidence>
<feature type="binding site" evidence="7">
    <location>
        <position position="181"/>
    </location>
    <ligand>
        <name>Zn(2+)</name>
        <dbReference type="ChEBI" id="CHEBI:29105"/>
        <label>2</label>
    </ligand>
</feature>
<dbReference type="InterPro" id="IPR017782">
    <property type="entry name" value="Hydroxyacylglutathione_Hdrlase"/>
</dbReference>
<feature type="binding site" evidence="7">
    <location>
        <position position="63"/>
    </location>
    <ligand>
        <name>Zn(2+)</name>
        <dbReference type="ChEBI" id="CHEBI:29105"/>
        <label>2</label>
    </ligand>
</feature>
<feature type="binding site" evidence="7">
    <location>
        <position position="60"/>
    </location>
    <ligand>
        <name>Zn(2+)</name>
        <dbReference type="ChEBI" id="CHEBI:29105"/>
        <label>1</label>
    </ligand>
</feature>
<keyword evidence="5 7" id="KW-0378">Hydrolase</keyword>
<dbReference type="Proteomes" id="UP000197215">
    <property type="component" value="Unassembled WGS sequence"/>
</dbReference>
<evidence type="ECO:0000313" key="10">
    <source>
        <dbReference type="Proteomes" id="UP000197215"/>
    </source>
</evidence>
<evidence type="ECO:0000256" key="5">
    <source>
        <dbReference type="ARBA" id="ARBA00022801"/>
    </source>
</evidence>
<dbReference type="HAMAP" id="MF_01374">
    <property type="entry name" value="Glyoxalase_2"/>
    <property type="match status" value="1"/>
</dbReference>
<comment type="function">
    <text evidence="7">Thiolesterase that catalyzes the hydrolysis of S-D-lactoyl-glutathione to form glutathione and D-lactic acid.</text>
</comment>
<reference evidence="9 10" key="1">
    <citation type="submission" date="2017-06" db="EMBL/GenBank/DDBJ databases">
        <authorList>
            <person name="Kim H.J."/>
            <person name="Triplett B.A."/>
        </authorList>
    </citation>
    <scope>NUCLEOTIDE SEQUENCE [LARGE SCALE GENOMIC DNA]</scope>
    <source>
        <strain evidence="9 10">MWH-VicM1</strain>
    </source>
</reference>
<evidence type="ECO:0000313" key="9">
    <source>
        <dbReference type="EMBL" id="SNC72360.1"/>
    </source>
</evidence>
<dbReference type="Gene3D" id="3.60.15.10">
    <property type="entry name" value="Ribonuclease Z/Hydroxyacylglutathione hydrolase-like"/>
    <property type="match status" value="1"/>
</dbReference>
<keyword evidence="10" id="KW-1185">Reference proteome</keyword>
<dbReference type="AlphaFoldDB" id="A0A212U2I3"/>
<keyword evidence="4 7" id="KW-0479">Metal-binding</keyword>
<evidence type="ECO:0000256" key="6">
    <source>
        <dbReference type="ARBA" id="ARBA00022833"/>
    </source>
</evidence>
<keyword evidence="6 7" id="KW-0862">Zinc</keyword>
<evidence type="ECO:0000256" key="3">
    <source>
        <dbReference type="ARBA" id="ARBA00006759"/>
    </source>
</evidence>
<dbReference type="EMBL" id="FYEX01000002">
    <property type="protein sequence ID" value="SNC72360.1"/>
    <property type="molecule type" value="Genomic_DNA"/>
</dbReference>
<evidence type="ECO:0000256" key="2">
    <source>
        <dbReference type="ARBA" id="ARBA00004963"/>
    </source>
</evidence>
<accession>A0A212U2I3</accession>
<comment type="catalytic activity">
    <reaction evidence="1 7">
        <text>an S-(2-hydroxyacyl)glutathione + H2O = a 2-hydroxy carboxylate + glutathione + H(+)</text>
        <dbReference type="Rhea" id="RHEA:21864"/>
        <dbReference type="ChEBI" id="CHEBI:15377"/>
        <dbReference type="ChEBI" id="CHEBI:15378"/>
        <dbReference type="ChEBI" id="CHEBI:57925"/>
        <dbReference type="ChEBI" id="CHEBI:58896"/>
        <dbReference type="ChEBI" id="CHEBI:71261"/>
        <dbReference type="EC" id="3.1.2.6"/>
    </reaction>
</comment>
<feature type="binding site" evidence="7">
    <location>
        <position position="58"/>
    </location>
    <ligand>
        <name>Zn(2+)</name>
        <dbReference type="ChEBI" id="CHEBI:29105"/>
        <label>1</label>
    </ligand>
</feature>